<organism evidence="4 5">
    <name type="scientific">Dyadobacter pollutisoli</name>
    <dbReference type="NCBI Taxonomy" id="2910158"/>
    <lineage>
        <taxon>Bacteria</taxon>
        <taxon>Pseudomonadati</taxon>
        <taxon>Bacteroidota</taxon>
        <taxon>Cytophagia</taxon>
        <taxon>Cytophagales</taxon>
        <taxon>Spirosomataceae</taxon>
        <taxon>Dyadobacter</taxon>
    </lineage>
</organism>
<dbReference type="Pfam" id="PF16344">
    <property type="entry name" value="FecR_C"/>
    <property type="match status" value="1"/>
</dbReference>
<dbReference type="KEGG" id="dpf:ON006_11875"/>
<dbReference type="EMBL" id="CP112998">
    <property type="protein sequence ID" value="WAC14636.1"/>
    <property type="molecule type" value="Genomic_DNA"/>
</dbReference>
<name>A0A9E8NHA9_9BACT</name>
<sequence length="354" mass="40154">MDQYANYTLRDFIQDEHFIHWVKYPDAESNGFWESVRTAYPDQSPLMDQAVHLVNAFSTFYPEVPDSEIEKGRQAILDQYPRRRTLPIGRQRMYLSVAASVILLLGFALWFRSDVISIPFAQKPLTGSKTEIHTENEGVTSKVITLPDSSTITLSPKSSVTYEMNGSDRRVVHLQGEAFFSVTKNAQKPFFVFANGLITKVLGTRFKVSAYPNGEEVKVEVTSGRVRVYSTETGKDDPESGGLTLTPNQQAVYRKKDLQLTRMVVEKPKVLVTVEQLKTYTYTDTPISKIFEGLEDIYGIKVVYDQEKFKNCRLNMSLSDESLFEKLELIGKVVEARYNMIDGQVIFIGDGCSE</sequence>
<feature type="transmembrane region" description="Helical" evidence="1">
    <location>
        <begin position="93"/>
        <end position="111"/>
    </location>
</feature>
<keyword evidence="5" id="KW-1185">Reference proteome</keyword>
<evidence type="ECO:0000259" key="3">
    <source>
        <dbReference type="Pfam" id="PF16344"/>
    </source>
</evidence>
<dbReference type="Gene3D" id="2.60.120.1440">
    <property type="match status" value="1"/>
</dbReference>
<dbReference type="InterPro" id="IPR032508">
    <property type="entry name" value="FecR_C"/>
</dbReference>
<evidence type="ECO:0000256" key="1">
    <source>
        <dbReference type="SAM" id="Phobius"/>
    </source>
</evidence>
<dbReference type="InterPro" id="IPR012373">
    <property type="entry name" value="Ferrdict_sens_TM"/>
</dbReference>
<dbReference type="GO" id="GO:0016989">
    <property type="term" value="F:sigma factor antagonist activity"/>
    <property type="evidence" value="ECO:0007669"/>
    <property type="project" value="TreeGrafter"/>
</dbReference>
<dbReference type="Pfam" id="PF04773">
    <property type="entry name" value="FecR"/>
    <property type="match status" value="1"/>
</dbReference>
<feature type="domain" description="FecR protein" evidence="2">
    <location>
        <begin position="142"/>
        <end position="227"/>
    </location>
</feature>
<evidence type="ECO:0000313" key="4">
    <source>
        <dbReference type="EMBL" id="WAC14636.1"/>
    </source>
</evidence>
<dbReference type="InterPro" id="IPR006860">
    <property type="entry name" value="FecR"/>
</dbReference>
<dbReference type="PANTHER" id="PTHR30273">
    <property type="entry name" value="PERIPLASMIC SIGNAL SENSOR AND SIGMA FACTOR ACTIVATOR FECR-RELATED"/>
    <property type="match status" value="1"/>
</dbReference>
<evidence type="ECO:0000313" key="5">
    <source>
        <dbReference type="Proteomes" id="UP001164653"/>
    </source>
</evidence>
<protein>
    <submittedName>
        <fullName evidence="4">FecR domain-containing protein</fullName>
    </submittedName>
</protein>
<proteinExistence type="predicted"/>
<dbReference type="PANTHER" id="PTHR30273:SF2">
    <property type="entry name" value="PROTEIN FECR"/>
    <property type="match status" value="1"/>
</dbReference>
<dbReference type="RefSeq" id="WP_244820003.1">
    <property type="nucleotide sequence ID" value="NZ_CP112998.1"/>
</dbReference>
<dbReference type="Gene3D" id="3.55.50.30">
    <property type="match status" value="1"/>
</dbReference>
<reference evidence="4" key="1">
    <citation type="submission" date="2022-11" db="EMBL/GenBank/DDBJ databases">
        <title>Dyadobacter pollutisoli sp. nov., isolated from plastic dumped soil.</title>
        <authorList>
            <person name="Kim J.M."/>
            <person name="Kim K.R."/>
            <person name="Lee J.K."/>
            <person name="Hao L."/>
            <person name="Jeon C.O."/>
        </authorList>
    </citation>
    <scope>NUCLEOTIDE SEQUENCE</scope>
    <source>
        <strain evidence="4">U1</strain>
    </source>
</reference>
<accession>A0A9E8NHA9</accession>
<keyword evidence="1" id="KW-0472">Membrane</keyword>
<dbReference type="PIRSF" id="PIRSF018266">
    <property type="entry name" value="FecR"/>
    <property type="match status" value="1"/>
</dbReference>
<dbReference type="AlphaFoldDB" id="A0A9E8NHA9"/>
<evidence type="ECO:0000259" key="2">
    <source>
        <dbReference type="Pfam" id="PF04773"/>
    </source>
</evidence>
<keyword evidence="1" id="KW-0812">Transmembrane</keyword>
<keyword evidence="1" id="KW-1133">Transmembrane helix</keyword>
<dbReference type="Proteomes" id="UP001164653">
    <property type="component" value="Chromosome"/>
</dbReference>
<gene>
    <name evidence="4" type="ORF">ON006_11875</name>
</gene>
<feature type="domain" description="Protein FecR C-terminal" evidence="3">
    <location>
        <begin position="280"/>
        <end position="348"/>
    </location>
</feature>